<dbReference type="EMBL" id="MT142484">
    <property type="protein sequence ID" value="QJA82292.1"/>
    <property type="molecule type" value="Genomic_DNA"/>
</dbReference>
<accession>A0A6M3KKB4</accession>
<evidence type="ECO:0008006" key="2">
    <source>
        <dbReference type="Google" id="ProtNLM"/>
    </source>
</evidence>
<evidence type="ECO:0000313" key="1">
    <source>
        <dbReference type="EMBL" id="QJA82292.1"/>
    </source>
</evidence>
<dbReference type="AlphaFoldDB" id="A0A6M3KKB4"/>
<proteinExistence type="predicted"/>
<protein>
    <recommendedName>
        <fullName evidence="2">DUF932 domain-containing protein</fullName>
    </recommendedName>
</protein>
<sequence length="284" mass="32306">MENGQLDEIKAQVREMFPDIEFPDVSPAPVWYGKRNHERIPSKVAIIGTFKDDAIPYGIVSASEYQIVTHEEVIWNMIETFKEHTDLGKCSIRPVLVSNGAKMFGRVAWDAARPIEVKKGDLVGLEATFRNSYDAMWKYSLGWGARRIICSNGMAAFHMESLISHKHNNALDTEVLHTQLAEGMDRFSEQIGVWTRWVRQKITAPVLDNIWVELGVGSKYKEQILALPQTGTGDTIESLLTRDSLTAWDLNSSLTQFYTHNVESEMVRINATDQIDRVLHRHFS</sequence>
<organism evidence="1">
    <name type="scientific">viral metagenome</name>
    <dbReference type="NCBI Taxonomy" id="1070528"/>
    <lineage>
        <taxon>unclassified sequences</taxon>
        <taxon>metagenomes</taxon>
        <taxon>organismal metagenomes</taxon>
    </lineage>
</organism>
<name>A0A6M3KKB4_9ZZZZ</name>
<reference evidence="1" key="1">
    <citation type="submission" date="2020-03" db="EMBL/GenBank/DDBJ databases">
        <title>The deep terrestrial virosphere.</title>
        <authorList>
            <person name="Holmfeldt K."/>
            <person name="Nilsson E."/>
            <person name="Simone D."/>
            <person name="Lopez-Fernandez M."/>
            <person name="Wu X."/>
            <person name="de Brujin I."/>
            <person name="Lundin D."/>
            <person name="Andersson A."/>
            <person name="Bertilsson S."/>
            <person name="Dopson M."/>
        </authorList>
    </citation>
    <scope>NUCLEOTIDE SEQUENCE</scope>
    <source>
        <strain evidence="1">MM415A00428</strain>
    </source>
</reference>
<gene>
    <name evidence="1" type="ORF">MM415A00428_0010</name>
</gene>
<dbReference type="InterPro" id="IPR026325">
    <property type="entry name" value="DUF932"/>
</dbReference>
<dbReference type="Pfam" id="PF06067">
    <property type="entry name" value="DUF932"/>
    <property type="match status" value="1"/>
</dbReference>